<feature type="region of interest" description="Disordered" evidence="1">
    <location>
        <begin position="130"/>
        <end position="149"/>
    </location>
</feature>
<comment type="caution">
    <text evidence="2">The sequence shown here is derived from an EMBL/GenBank/DDBJ whole genome shotgun (WGS) entry which is preliminary data.</text>
</comment>
<name>A0AB34GZ15_ESCRO</name>
<evidence type="ECO:0000313" key="3">
    <source>
        <dbReference type="Proteomes" id="UP001159641"/>
    </source>
</evidence>
<protein>
    <submittedName>
        <fullName evidence="2">Uncharacterized protein</fullName>
    </submittedName>
</protein>
<evidence type="ECO:0000256" key="1">
    <source>
        <dbReference type="SAM" id="MobiDB-lite"/>
    </source>
</evidence>
<evidence type="ECO:0000313" key="2">
    <source>
        <dbReference type="EMBL" id="KAJ8783996.1"/>
    </source>
</evidence>
<sequence>MSRKVVLLMGIDMSYLNPSQRRSDPSPTWLLKLRPRETRAKRDQSAGQPPEARRAGGRTSHLFTANTPRRPLPRPIVAASLSARRAGAGRARVRTSGNARAAAAVAELGESWRRRCPGLGALIVMRGQAWGKRAKETRGRGEMGSGENN</sequence>
<feature type="compositionally biased region" description="Basic and acidic residues" evidence="1">
    <location>
        <begin position="34"/>
        <end position="44"/>
    </location>
</feature>
<accession>A0AB34GZ15</accession>
<dbReference type="EMBL" id="JAIQCJ010002079">
    <property type="protein sequence ID" value="KAJ8783996.1"/>
    <property type="molecule type" value="Genomic_DNA"/>
</dbReference>
<reference evidence="2 3" key="1">
    <citation type="submission" date="2022-11" db="EMBL/GenBank/DDBJ databases">
        <title>Whole genome sequence of Eschrichtius robustus ER-17-0199.</title>
        <authorList>
            <person name="Bruniche-Olsen A."/>
            <person name="Black A.N."/>
            <person name="Fields C.J."/>
            <person name="Walden K."/>
            <person name="Dewoody J.A."/>
        </authorList>
    </citation>
    <scope>NUCLEOTIDE SEQUENCE [LARGE SCALE GENOMIC DNA]</scope>
    <source>
        <strain evidence="2">ER-17-0199</strain>
        <tissue evidence="2">Blubber</tissue>
    </source>
</reference>
<dbReference type="Proteomes" id="UP001159641">
    <property type="component" value="Unassembled WGS sequence"/>
</dbReference>
<gene>
    <name evidence="2" type="ORF">J1605_009039</name>
</gene>
<keyword evidence="3" id="KW-1185">Reference proteome</keyword>
<proteinExistence type="predicted"/>
<organism evidence="2 3">
    <name type="scientific">Eschrichtius robustus</name>
    <name type="common">California gray whale</name>
    <name type="synonym">Eschrichtius gibbosus</name>
    <dbReference type="NCBI Taxonomy" id="9764"/>
    <lineage>
        <taxon>Eukaryota</taxon>
        <taxon>Metazoa</taxon>
        <taxon>Chordata</taxon>
        <taxon>Craniata</taxon>
        <taxon>Vertebrata</taxon>
        <taxon>Euteleostomi</taxon>
        <taxon>Mammalia</taxon>
        <taxon>Eutheria</taxon>
        <taxon>Laurasiatheria</taxon>
        <taxon>Artiodactyla</taxon>
        <taxon>Whippomorpha</taxon>
        <taxon>Cetacea</taxon>
        <taxon>Mysticeti</taxon>
        <taxon>Eschrichtiidae</taxon>
        <taxon>Eschrichtius</taxon>
    </lineage>
</organism>
<dbReference type="AlphaFoldDB" id="A0AB34GZ15"/>
<feature type="region of interest" description="Disordered" evidence="1">
    <location>
        <begin position="16"/>
        <end position="75"/>
    </location>
</feature>